<dbReference type="CDD" id="cd10322">
    <property type="entry name" value="SLC5sbd"/>
    <property type="match status" value="1"/>
</dbReference>
<evidence type="ECO:0000256" key="3">
    <source>
        <dbReference type="ARBA" id="ARBA00022448"/>
    </source>
</evidence>
<feature type="transmembrane region" description="Helical" evidence="8">
    <location>
        <begin position="438"/>
        <end position="456"/>
    </location>
</feature>
<dbReference type="PANTHER" id="PTHR48086:SF7">
    <property type="entry name" value="SODIUM-SOLUTE SYMPORTER-RELATED"/>
    <property type="match status" value="1"/>
</dbReference>
<feature type="transmembrane region" description="Helical" evidence="8">
    <location>
        <begin position="356"/>
        <end position="374"/>
    </location>
</feature>
<sequence>MLTLTYQHIIGIVFTLFLITLVGAYSGRMVKNSSDFSVGGKKAGAGIITGTIMGTLVGGASTIGTAQLAFLYGFSAWWFTLGAGIGCLILALFFSGPLHRSDKETVPQILAEEFGGLARPISSIFVSLGTFLNIIAQILSAVALLTSMFKISPIAASVISIMLMSAYVIFGGVWGTGLVGVAKLILLYISVIAGGIIAVTYGGGIGHFVNTFPSYPYFSLFGRGVWIDGAAGFSLVLGVLSTQTYIQAVLSGKTLRDARTGSLISAFMIPPIGIAGIFIGLFMKMNHPNMNAASAFPRFVLEYMSPWLGGIVLATLLVAVVGTGAGLALGISTIFTKDIYKNYINKNADDDRLLKVSRWVIVVCLVLALLFTTGNAKSLILKWSFMSMGLRGATVFMPLCAALFMKGKVKSSYAICSMVISPISVMLGKIFLPQSFDPLFLGVTISIMITILGMFASENHQIFENKSSL</sequence>
<evidence type="ECO:0000256" key="6">
    <source>
        <dbReference type="ARBA" id="ARBA00023136"/>
    </source>
</evidence>
<keyword evidence="10" id="KW-1185">Reference proteome</keyword>
<comment type="subcellular location">
    <subcellularLocation>
        <location evidence="1">Membrane</location>
        <topology evidence="1">Multi-pass membrane protein</topology>
    </subcellularLocation>
</comment>
<keyword evidence="4 8" id="KW-0812">Transmembrane</keyword>
<dbReference type="PROSITE" id="PS50283">
    <property type="entry name" value="NA_SOLUT_SYMP_3"/>
    <property type="match status" value="1"/>
</dbReference>
<feature type="transmembrane region" description="Helical" evidence="8">
    <location>
        <begin position="262"/>
        <end position="283"/>
    </location>
</feature>
<feature type="transmembrane region" description="Helical" evidence="8">
    <location>
        <begin position="6"/>
        <end position="25"/>
    </location>
</feature>
<keyword evidence="6 8" id="KW-0472">Membrane</keyword>
<gene>
    <name evidence="9" type="ORF">LJD61_06625</name>
</gene>
<comment type="similarity">
    <text evidence="2 7">Belongs to the sodium:solute symporter (SSF) (TC 2.A.21) family.</text>
</comment>
<feature type="transmembrane region" description="Helical" evidence="8">
    <location>
        <begin position="307"/>
        <end position="335"/>
    </location>
</feature>
<feature type="transmembrane region" description="Helical" evidence="8">
    <location>
        <begin position="151"/>
        <end position="173"/>
    </location>
</feature>
<keyword evidence="3" id="KW-0813">Transport</keyword>
<evidence type="ECO:0000256" key="2">
    <source>
        <dbReference type="ARBA" id="ARBA00006434"/>
    </source>
</evidence>
<dbReference type="Gene3D" id="1.20.1730.10">
    <property type="entry name" value="Sodium/glucose cotransporter"/>
    <property type="match status" value="1"/>
</dbReference>
<dbReference type="PANTHER" id="PTHR48086">
    <property type="entry name" value="SODIUM/PROLINE SYMPORTER-RELATED"/>
    <property type="match status" value="1"/>
</dbReference>
<feature type="transmembrane region" description="Helical" evidence="8">
    <location>
        <begin position="76"/>
        <end position="94"/>
    </location>
</feature>
<feature type="transmembrane region" description="Helical" evidence="8">
    <location>
        <begin position="124"/>
        <end position="145"/>
    </location>
</feature>
<accession>A0ABT1NDS5</accession>
<reference evidence="9 10" key="1">
    <citation type="submission" date="2021-10" db="EMBL/GenBank/DDBJ databases">
        <title>Lutispora strain m25 sp. nov., a thermophilic, non-spore-forming bacterium isolated from a lab-scale methanogenic bioreactor digesting anaerobic sludge.</title>
        <authorList>
            <person name="El Houari A."/>
            <person name="Mcdonald J."/>
        </authorList>
    </citation>
    <scope>NUCLEOTIDE SEQUENCE [LARGE SCALE GENOMIC DNA]</scope>
    <source>
        <strain evidence="10">m25</strain>
    </source>
</reference>
<protein>
    <submittedName>
        <fullName evidence="9">Sodium:solute symporter family protein</fullName>
    </submittedName>
</protein>
<organism evidence="9 10">
    <name type="scientific">Lutispora saccharofermentans</name>
    <dbReference type="NCBI Taxonomy" id="3024236"/>
    <lineage>
        <taxon>Bacteria</taxon>
        <taxon>Bacillati</taxon>
        <taxon>Bacillota</taxon>
        <taxon>Clostridia</taxon>
        <taxon>Lutisporales</taxon>
        <taxon>Lutisporaceae</taxon>
        <taxon>Lutispora</taxon>
    </lineage>
</organism>
<dbReference type="Pfam" id="PF00474">
    <property type="entry name" value="SSF"/>
    <property type="match status" value="1"/>
</dbReference>
<feature type="transmembrane region" description="Helical" evidence="8">
    <location>
        <begin position="46"/>
        <end position="70"/>
    </location>
</feature>
<evidence type="ECO:0000256" key="5">
    <source>
        <dbReference type="ARBA" id="ARBA00022989"/>
    </source>
</evidence>
<keyword evidence="5 8" id="KW-1133">Transmembrane helix</keyword>
<comment type="caution">
    <text evidence="9">The sequence shown here is derived from an EMBL/GenBank/DDBJ whole genome shotgun (WGS) entry which is preliminary data.</text>
</comment>
<feature type="transmembrane region" description="Helical" evidence="8">
    <location>
        <begin position="185"/>
        <end position="209"/>
    </location>
</feature>
<feature type="transmembrane region" description="Helical" evidence="8">
    <location>
        <begin position="380"/>
        <end position="405"/>
    </location>
</feature>
<proteinExistence type="inferred from homology"/>
<dbReference type="InterPro" id="IPR001734">
    <property type="entry name" value="Na/solute_symporter"/>
</dbReference>
<evidence type="ECO:0000256" key="7">
    <source>
        <dbReference type="RuleBase" id="RU362091"/>
    </source>
</evidence>
<dbReference type="InterPro" id="IPR050277">
    <property type="entry name" value="Sodium:Solute_Symporter"/>
</dbReference>
<evidence type="ECO:0000256" key="1">
    <source>
        <dbReference type="ARBA" id="ARBA00004141"/>
    </source>
</evidence>
<evidence type="ECO:0000256" key="8">
    <source>
        <dbReference type="SAM" id="Phobius"/>
    </source>
</evidence>
<name>A0ABT1NDS5_9FIRM</name>
<evidence type="ECO:0000313" key="10">
    <source>
        <dbReference type="Proteomes" id="UP001651880"/>
    </source>
</evidence>
<feature type="transmembrane region" description="Helical" evidence="8">
    <location>
        <begin position="229"/>
        <end position="250"/>
    </location>
</feature>
<dbReference type="InterPro" id="IPR038377">
    <property type="entry name" value="Na/Glc_symporter_sf"/>
</dbReference>
<evidence type="ECO:0000256" key="4">
    <source>
        <dbReference type="ARBA" id="ARBA00022692"/>
    </source>
</evidence>
<dbReference type="EMBL" id="JAJEKE010000004">
    <property type="protein sequence ID" value="MCQ1529224.1"/>
    <property type="molecule type" value="Genomic_DNA"/>
</dbReference>
<dbReference type="RefSeq" id="WP_255226744.1">
    <property type="nucleotide sequence ID" value="NZ_JAJEKE010000004.1"/>
</dbReference>
<dbReference type="Proteomes" id="UP001651880">
    <property type="component" value="Unassembled WGS sequence"/>
</dbReference>
<evidence type="ECO:0000313" key="9">
    <source>
        <dbReference type="EMBL" id="MCQ1529224.1"/>
    </source>
</evidence>
<feature type="transmembrane region" description="Helical" evidence="8">
    <location>
        <begin position="412"/>
        <end position="432"/>
    </location>
</feature>